<sequence>MTLVPALLVIPLALLVAWGRGPARTLPPGTTALLVRPRSRASTLDVARMVERLAVVFSSGSPIRQAWRIVGESLPPGDLSDLAQRVSAGADPRRAGRRSLAHSAEIRSLGAALEVCERSGAPMAALLDGLAGALRGLHDAAAARRSAFAGPRATGRILLGLPLAGVALGALLGADPLRTLVGTGAGRVLLVTGGALTLGGWWWMRSLMRTAEGRVSTAVDPSVLLDLVAGAMTSGLPLAGACEVVAHALSEDRDSHGAARDLDRFAQSLASGVPATLAAAHLDPSLAVLGQSALLAERSGADLTRVLSGAAQDARRDRAREAEAAAARLAVRLVLPTGTTLLPAFVLLGIIPTVASLLGGSLGVQTWIPAGT</sequence>
<feature type="domain" description="Type II secretion system protein GspF" evidence="7">
    <location>
        <begin position="51"/>
        <end position="167"/>
    </location>
</feature>
<keyword evidence="9" id="KW-1185">Reference proteome</keyword>
<organism evidence="8 9">
    <name type="scientific">Brachybacterium endophyticum</name>
    <dbReference type="NCBI Taxonomy" id="2182385"/>
    <lineage>
        <taxon>Bacteria</taxon>
        <taxon>Bacillati</taxon>
        <taxon>Actinomycetota</taxon>
        <taxon>Actinomycetes</taxon>
        <taxon>Micrococcales</taxon>
        <taxon>Dermabacteraceae</taxon>
        <taxon>Brachybacterium</taxon>
    </lineage>
</organism>
<dbReference type="RefSeq" id="WP_109275106.1">
    <property type="nucleotide sequence ID" value="NZ_QFKX01000002.1"/>
</dbReference>
<evidence type="ECO:0000256" key="4">
    <source>
        <dbReference type="ARBA" id="ARBA00022989"/>
    </source>
</evidence>
<keyword evidence="2" id="KW-1003">Cell membrane</keyword>
<dbReference type="EMBL" id="QFKX01000002">
    <property type="protein sequence ID" value="PWH06513.1"/>
    <property type="molecule type" value="Genomic_DNA"/>
</dbReference>
<evidence type="ECO:0000256" key="5">
    <source>
        <dbReference type="ARBA" id="ARBA00023136"/>
    </source>
</evidence>
<evidence type="ECO:0000259" key="7">
    <source>
        <dbReference type="Pfam" id="PF00482"/>
    </source>
</evidence>
<dbReference type="OrthoDB" id="4792498at2"/>
<comment type="caution">
    <text evidence="8">The sequence shown here is derived from an EMBL/GenBank/DDBJ whole genome shotgun (WGS) entry which is preliminary data.</text>
</comment>
<evidence type="ECO:0000313" key="9">
    <source>
        <dbReference type="Proteomes" id="UP000245590"/>
    </source>
</evidence>
<evidence type="ECO:0000313" key="8">
    <source>
        <dbReference type="EMBL" id="PWH06513.1"/>
    </source>
</evidence>
<dbReference type="GO" id="GO:0005886">
    <property type="term" value="C:plasma membrane"/>
    <property type="evidence" value="ECO:0007669"/>
    <property type="project" value="UniProtKB-SubCell"/>
</dbReference>
<evidence type="ECO:0000256" key="1">
    <source>
        <dbReference type="ARBA" id="ARBA00004651"/>
    </source>
</evidence>
<protein>
    <submittedName>
        <fullName evidence="8">Pilus assembly protein TadB</fullName>
    </submittedName>
</protein>
<name>A0A2U2RKX1_9MICO</name>
<keyword evidence="3 6" id="KW-0812">Transmembrane</keyword>
<feature type="transmembrane region" description="Helical" evidence="6">
    <location>
        <begin position="184"/>
        <end position="203"/>
    </location>
</feature>
<comment type="subcellular location">
    <subcellularLocation>
        <location evidence="1">Cell membrane</location>
        <topology evidence="1">Multi-pass membrane protein</topology>
    </subcellularLocation>
</comment>
<dbReference type="PANTHER" id="PTHR35007:SF4">
    <property type="entry name" value="CONSERVED TRANSMEMBRANE PROTEIN-RELATED"/>
    <property type="match status" value="1"/>
</dbReference>
<dbReference type="Proteomes" id="UP000245590">
    <property type="component" value="Unassembled WGS sequence"/>
</dbReference>
<dbReference type="InterPro" id="IPR018076">
    <property type="entry name" value="T2SS_GspF_dom"/>
</dbReference>
<dbReference type="Pfam" id="PF00482">
    <property type="entry name" value="T2SSF"/>
    <property type="match status" value="2"/>
</dbReference>
<evidence type="ECO:0000256" key="3">
    <source>
        <dbReference type="ARBA" id="ARBA00022692"/>
    </source>
</evidence>
<dbReference type="AlphaFoldDB" id="A0A2U2RKX1"/>
<evidence type="ECO:0000256" key="6">
    <source>
        <dbReference type="SAM" id="Phobius"/>
    </source>
</evidence>
<reference evidence="8 9" key="1">
    <citation type="submission" date="2018-05" db="EMBL/GenBank/DDBJ databases">
        <title>Brachybacterium sp. M1HQ-2T, whole genome shotgun sequence.</title>
        <authorList>
            <person name="Tuo L."/>
        </authorList>
    </citation>
    <scope>NUCLEOTIDE SEQUENCE [LARGE SCALE GENOMIC DNA]</scope>
    <source>
        <strain evidence="8 9">M1HQ-2</strain>
    </source>
</reference>
<evidence type="ECO:0000256" key="2">
    <source>
        <dbReference type="ARBA" id="ARBA00022475"/>
    </source>
</evidence>
<accession>A0A2U2RKX1</accession>
<feature type="domain" description="Type II secretion system protein GspF" evidence="7">
    <location>
        <begin position="225"/>
        <end position="348"/>
    </location>
</feature>
<feature type="transmembrane region" description="Helical" evidence="6">
    <location>
        <begin position="153"/>
        <end position="172"/>
    </location>
</feature>
<keyword evidence="5 6" id="KW-0472">Membrane</keyword>
<keyword evidence="4 6" id="KW-1133">Transmembrane helix</keyword>
<gene>
    <name evidence="8" type="ORF">DEO23_06005</name>
</gene>
<dbReference type="PANTHER" id="PTHR35007">
    <property type="entry name" value="INTEGRAL MEMBRANE PROTEIN-RELATED"/>
    <property type="match status" value="1"/>
</dbReference>
<proteinExistence type="predicted"/>